<keyword evidence="2" id="KW-0547">Nucleotide-binding</keyword>
<evidence type="ECO:0000313" key="6">
    <source>
        <dbReference type="Proteomes" id="UP000259864"/>
    </source>
</evidence>
<accession>A0A3B0P2Z9</accession>
<proteinExistence type="inferred from homology"/>
<dbReference type="KEGG" id="mala:NCTC10135_01174"/>
<dbReference type="Proteomes" id="UP000259864">
    <property type="component" value="Chromosome 1"/>
</dbReference>
<organism evidence="5 6">
    <name type="scientific">Metamycoplasma alkalescens</name>
    <dbReference type="NCBI Taxonomy" id="45363"/>
    <lineage>
        <taxon>Bacteria</taxon>
        <taxon>Bacillati</taxon>
        <taxon>Mycoplasmatota</taxon>
        <taxon>Mycoplasmoidales</taxon>
        <taxon>Metamycoplasmataceae</taxon>
        <taxon>Metamycoplasma</taxon>
    </lineage>
</organism>
<evidence type="ECO:0000256" key="2">
    <source>
        <dbReference type="ARBA" id="ARBA00022741"/>
    </source>
</evidence>
<dbReference type="FunFam" id="3.90.640.10:FF:000003">
    <property type="entry name" value="Molecular chaperone DnaK"/>
    <property type="match status" value="1"/>
</dbReference>
<sequence>MAMARLKEEAERAKIALSESLVANISLPFLAMNENGPINVELELKRSEFEAMTTDLLERTKKPLIDALEQAKLNW</sequence>
<name>A0A3B0P2Z9_9BACT</name>
<dbReference type="EMBL" id="LS991949">
    <property type="protein sequence ID" value="SYV90650.1"/>
    <property type="molecule type" value="Genomic_DNA"/>
</dbReference>
<dbReference type="Gene3D" id="3.90.640.10">
    <property type="entry name" value="Actin, Chain A, domain 4"/>
    <property type="match status" value="1"/>
</dbReference>
<dbReference type="Pfam" id="PF00012">
    <property type="entry name" value="HSP70"/>
    <property type="match status" value="1"/>
</dbReference>
<dbReference type="InterPro" id="IPR043129">
    <property type="entry name" value="ATPase_NBD"/>
</dbReference>
<dbReference type="Gene3D" id="3.30.420.40">
    <property type="match status" value="1"/>
</dbReference>
<keyword evidence="3" id="KW-0067">ATP-binding</keyword>
<gene>
    <name evidence="5" type="primary">dnaK_2</name>
    <name evidence="5" type="ORF">NCTC10135_01174</name>
</gene>
<dbReference type="SUPFAM" id="SSF53067">
    <property type="entry name" value="Actin-like ATPase domain"/>
    <property type="match status" value="1"/>
</dbReference>
<evidence type="ECO:0000256" key="4">
    <source>
        <dbReference type="ARBA" id="ARBA00023186"/>
    </source>
</evidence>
<keyword evidence="4" id="KW-0143">Chaperone</keyword>
<evidence type="ECO:0000313" key="5">
    <source>
        <dbReference type="EMBL" id="SYV90650.1"/>
    </source>
</evidence>
<comment type="similarity">
    <text evidence="1">Belongs to the heat shock protein 70 family.</text>
</comment>
<protein>
    <submittedName>
        <fullName evidence="5">Chaperone protein DnaK</fullName>
    </submittedName>
</protein>
<feature type="non-terminal residue" evidence="5">
    <location>
        <position position="75"/>
    </location>
</feature>
<dbReference type="GO" id="GO:0005524">
    <property type="term" value="F:ATP binding"/>
    <property type="evidence" value="ECO:0007669"/>
    <property type="project" value="UniProtKB-KW"/>
</dbReference>
<reference evidence="6" key="1">
    <citation type="submission" date="2018-06" db="EMBL/GenBank/DDBJ databases">
        <authorList>
            <consortium name="Pathogen Informatics"/>
        </authorList>
    </citation>
    <scope>NUCLEOTIDE SEQUENCE [LARGE SCALE GENOMIC DNA]</scope>
    <source>
        <strain evidence="6">NCTC10135</strain>
    </source>
</reference>
<evidence type="ECO:0000256" key="3">
    <source>
        <dbReference type="ARBA" id="ARBA00022840"/>
    </source>
</evidence>
<dbReference type="InterPro" id="IPR013126">
    <property type="entry name" value="Hsp_70_fam"/>
</dbReference>
<evidence type="ECO:0000256" key="1">
    <source>
        <dbReference type="ARBA" id="ARBA00007381"/>
    </source>
</evidence>
<dbReference type="GO" id="GO:0140662">
    <property type="term" value="F:ATP-dependent protein folding chaperone"/>
    <property type="evidence" value="ECO:0007669"/>
    <property type="project" value="InterPro"/>
</dbReference>
<dbReference type="AlphaFoldDB" id="A0A3B0P2Z9"/>